<sequence length="140" mass="15510">MSSEEEGSLRVGEPGAPSSEGTAPPSGDEAPPPPTEENREDDFDLMAEGVAPSVSKVSDYRDLIPSDEEDEEHQQQRVRLRAAPRPAQSGISEALPQSSRRSSKYRRSMSGIPNLQETLKEKQVGFQGDFFFMDNAFYFK</sequence>
<dbReference type="Proteomes" id="UP000662637">
    <property type="component" value="Unassembled WGS sequence"/>
</dbReference>
<reference evidence="2" key="1">
    <citation type="submission" date="2020-08" db="EMBL/GenBank/DDBJ databases">
        <authorList>
            <person name="Shumante A."/>
            <person name="Zimin A.V."/>
            <person name="Puiu D."/>
            <person name="Salzberg S.L."/>
        </authorList>
    </citation>
    <scope>NUCLEOTIDE SEQUENCE</scope>
    <source>
        <strain evidence="2">WC2-LM</strain>
        <tissue evidence="2">Liver</tissue>
    </source>
</reference>
<gene>
    <name evidence="2" type="ORF">GHT09_005185</name>
</gene>
<comment type="caution">
    <text evidence="2">The sequence shown here is derived from an EMBL/GenBank/DDBJ whole genome shotgun (WGS) entry which is preliminary data.</text>
</comment>
<organism evidence="2 3">
    <name type="scientific">Marmota monax</name>
    <name type="common">Woodchuck</name>
    <dbReference type="NCBI Taxonomy" id="9995"/>
    <lineage>
        <taxon>Eukaryota</taxon>
        <taxon>Metazoa</taxon>
        <taxon>Chordata</taxon>
        <taxon>Craniata</taxon>
        <taxon>Vertebrata</taxon>
        <taxon>Euteleostomi</taxon>
        <taxon>Mammalia</taxon>
        <taxon>Eutheria</taxon>
        <taxon>Euarchontoglires</taxon>
        <taxon>Glires</taxon>
        <taxon>Rodentia</taxon>
        <taxon>Sciuromorpha</taxon>
        <taxon>Sciuridae</taxon>
        <taxon>Xerinae</taxon>
        <taxon>Marmotini</taxon>
        <taxon>Marmota</taxon>
    </lineage>
</organism>
<evidence type="ECO:0000256" key="1">
    <source>
        <dbReference type="SAM" id="MobiDB-lite"/>
    </source>
</evidence>
<evidence type="ECO:0000313" key="2">
    <source>
        <dbReference type="EMBL" id="KAF7483296.1"/>
    </source>
</evidence>
<accession>A0A834QS47</accession>
<protein>
    <submittedName>
        <fullName evidence="2">Uncharacterized protein</fullName>
    </submittedName>
</protein>
<feature type="region of interest" description="Disordered" evidence="1">
    <location>
        <begin position="1"/>
        <end position="116"/>
    </location>
</feature>
<dbReference type="EMBL" id="WJEC01000383">
    <property type="protein sequence ID" value="KAF7483296.1"/>
    <property type="molecule type" value="Genomic_DNA"/>
</dbReference>
<evidence type="ECO:0000313" key="3">
    <source>
        <dbReference type="Proteomes" id="UP000662637"/>
    </source>
</evidence>
<name>A0A834QS47_MARMO</name>
<dbReference type="AlphaFoldDB" id="A0A834QS47"/>
<proteinExistence type="predicted"/>